<feature type="domain" description="DUF4378" evidence="2">
    <location>
        <begin position="669"/>
        <end position="794"/>
    </location>
</feature>
<dbReference type="PANTHER" id="PTHR34282">
    <property type="entry name" value="OS01G0228800 PROTEIN-RELATED"/>
    <property type="match status" value="1"/>
</dbReference>
<feature type="compositionally biased region" description="Polar residues" evidence="1">
    <location>
        <begin position="464"/>
        <end position="476"/>
    </location>
</feature>
<feature type="region of interest" description="Disordered" evidence="1">
    <location>
        <begin position="27"/>
        <end position="49"/>
    </location>
</feature>
<feature type="compositionally biased region" description="Polar residues" evidence="1">
    <location>
        <begin position="428"/>
        <end position="438"/>
    </location>
</feature>
<gene>
    <name evidence="3" type="ORF">O6P43_007916</name>
</gene>
<evidence type="ECO:0000259" key="2">
    <source>
        <dbReference type="Pfam" id="PF14309"/>
    </source>
</evidence>
<reference evidence="3" key="1">
    <citation type="journal article" date="2023" name="Science">
        <title>Elucidation of the pathway for biosynthesis of saponin adjuvants from the soapbark tree.</title>
        <authorList>
            <person name="Reed J."/>
            <person name="Orme A."/>
            <person name="El-Demerdash A."/>
            <person name="Owen C."/>
            <person name="Martin L.B.B."/>
            <person name="Misra R.C."/>
            <person name="Kikuchi S."/>
            <person name="Rejzek M."/>
            <person name="Martin A.C."/>
            <person name="Harkess A."/>
            <person name="Leebens-Mack J."/>
            <person name="Louveau T."/>
            <person name="Stephenson M.J."/>
            <person name="Osbourn A."/>
        </authorList>
    </citation>
    <scope>NUCLEOTIDE SEQUENCE</scope>
    <source>
        <strain evidence="3">S10</strain>
    </source>
</reference>
<dbReference type="Pfam" id="PF14309">
    <property type="entry name" value="DUF4378"/>
    <property type="match status" value="1"/>
</dbReference>
<comment type="caution">
    <text evidence="3">The sequence shown here is derived from an EMBL/GenBank/DDBJ whole genome shotgun (WGS) entry which is preliminary data.</text>
</comment>
<accession>A0AAD7PWQ6</accession>
<feature type="compositionally biased region" description="Basic and acidic residues" evidence="1">
    <location>
        <begin position="478"/>
        <end position="493"/>
    </location>
</feature>
<sequence length="797" mass="90237">MRSVMYRSFVTCDDPKGVVDCGKIRKSKNGSKKMEQKMKSRRTAKKVDTSLPNNAEKEEMIPNGFEDDSCDPSSLQLMEVSRGAQELNQSCFTSCKKLHSTWLVCRKEKNQKLERGRFDELMIERIHTNQVRGQNYPMGFQKPRLSADGSSRDCVEELKKVVRDSLVRQNLLPSTTAEEIDSALDFPSTSSSQSSIVYTDRLTDSSLSSTASQDKKKGPNIIAKLMGLEEVPSKPSQATLQKLMEGEKILNQRTPMFDIDKPQVRKSQFVGQRVNPEHKTLKEILGAMHFKGLLRNKSRKEPKLQIHHAYHSYSERLIDDAPPIVLIKPLYTPYLESEEPHAPVLPEEEALKSKYIVRKLKKEVVPPRRIKEEDVYMNSNGMHKKLEVEEALTRRLQEEGPYLKEIGKPDEKEVRPNYKALDKGKLSGQVSHKPQNNEIIDKKAKLKTTTRKPLDKEVKKVGNLSRSQDQVNITSTKLKKDESGSRTNKDETPQKQSTAASTISKNMTPKINNSKDSRNNQIKKRRPAGEPRAAKLVARKLGHQEHEKKIDLPCEDNSKEIRIITSVITLADQLSIEDEADISTNNNGANCEINQSPLVDVTLLNSKHGRDATPAEEACDHITCSTVDSTRVKYGSDLKYLLLNSQSFIIRAEELFNLYVDCPKSLQTSETNNYGIVNLRLYSECANELIERKSLQILHPLLVTSVGNSRLCISLDKLVEEICNSIQNLESYGKASWENLSVDSLYTIMDRDMMCKGLVQGIWDLGWRHGFSVDEVEQVVNDIEKQVLSGLIEEVIT</sequence>
<dbReference type="EMBL" id="JARAOO010000004">
    <property type="protein sequence ID" value="KAJ7969600.1"/>
    <property type="molecule type" value="Genomic_DNA"/>
</dbReference>
<protein>
    <submittedName>
        <fullName evidence="3">DUF4378 domain-containing protein</fullName>
    </submittedName>
</protein>
<keyword evidence="4" id="KW-1185">Reference proteome</keyword>
<name>A0AAD7PWQ6_QUISA</name>
<dbReference type="KEGG" id="qsa:O6P43_007916"/>
<evidence type="ECO:0000313" key="3">
    <source>
        <dbReference type="EMBL" id="KAJ7969600.1"/>
    </source>
</evidence>
<dbReference type="AlphaFoldDB" id="A0AAD7PWQ6"/>
<feature type="compositionally biased region" description="Polar residues" evidence="1">
    <location>
        <begin position="494"/>
        <end position="512"/>
    </location>
</feature>
<dbReference type="InterPro" id="IPR025486">
    <property type="entry name" value="DUF4378"/>
</dbReference>
<evidence type="ECO:0000313" key="4">
    <source>
        <dbReference type="Proteomes" id="UP001163823"/>
    </source>
</evidence>
<proteinExistence type="predicted"/>
<dbReference type="PANTHER" id="PTHR34282:SF2">
    <property type="entry name" value="DUF3741 DOMAIN-CONTAINING PROTEIN"/>
    <property type="match status" value="1"/>
</dbReference>
<evidence type="ECO:0000256" key="1">
    <source>
        <dbReference type="SAM" id="MobiDB-lite"/>
    </source>
</evidence>
<feature type="region of interest" description="Disordered" evidence="1">
    <location>
        <begin position="421"/>
        <end position="533"/>
    </location>
</feature>
<dbReference type="Proteomes" id="UP001163823">
    <property type="component" value="Chromosome 4"/>
</dbReference>
<organism evidence="3 4">
    <name type="scientific">Quillaja saponaria</name>
    <name type="common">Soap bark tree</name>
    <dbReference type="NCBI Taxonomy" id="32244"/>
    <lineage>
        <taxon>Eukaryota</taxon>
        <taxon>Viridiplantae</taxon>
        <taxon>Streptophyta</taxon>
        <taxon>Embryophyta</taxon>
        <taxon>Tracheophyta</taxon>
        <taxon>Spermatophyta</taxon>
        <taxon>Magnoliopsida</taxon>
        <taxon>eudicotyledons</taxon>
        <taxon>Gunneridae</taxon>
        <taxon>Pentapetalae</taxon>
        <taxon>rosids</taxon>
        <taxon>fabids</taxon>
        <taxon>Fabales</taxon>
        <taxon>Quillajaceae</taxon>
        <taxon>Quillaja</taxon>
    </lineage>
</organism>